<gene>
    <name evidence="2" type="ORF">Mco01_12550</name>
</gene>
<protein>
    <recommendedName>
        <fullName evidence="4">Transposase</fullName>
    </recommendedName>
</protein>
<accession>A0ABQ4FTW3</accession>
<keyword evidence="3" id="KW-1185">Reference proteome</keyword>
<evidence type="ECO:0000313" key="3">
    <source>
        <dbReference type="Proteomes" id="UP000603904"/>
    </source>
</evidence>
<dbReference type="Proteomes" id="UP000603904">
    <property type="component" value="Unassembled WGS sequence"/>
</dbReference>
<comment type="caution">
    <text evidence="2">The sequence shown here is derived from an EMBL/GenBank/DDBJ whole genome shotgun (WGS) entry which is preliminary data.</text>
</comment>
<organism evidence="2 3">
    <name type="scientific">Microbispora corallina</name>
    <dbReference type="NCBI Taxonomy" id="83302"/>
    <lineage>
        <taxon>Bacteria</taxon>
        <taxon>Bacillati</taxon>
        <taxon>Actinomycetota</taxon>
        <taxon>Actinomycetes</taxon>
        <taxon>Streptosporangiales</taxon>
        <taxon>Streptosporangiaceae</taxon>
        <taxon>Microbispora</taxon>
    </lineage>
</organism>
<reference evidence="2 3" key="1">
    <citation type="submission" date="2021-01" db="EMBL/GenBank/DDBJ databases">
        <title>Whole genome shotgun sequence of Microbispora corallina NBRC 16416.</title>
        <authorList>
            <person name="Komaki H."/>
            <person name="Tamura T."/>
        </authorList>
    </citation>
    <scope>NUCLEOTIDE SEQUENCE [LARGE SCALE GENOMIC DNA]</scope>
    <source>
        <strain evidence="2 3">NBRC 16416</strain>
    </source>
</reference>
<name>A0ABQ4FTW3_9ACTN</name>
<proteinExistence type="predicted"/>
<evidence type="ECO:0008006" key="4">
    <source>
        <dbReference type="Google" id="ProtNLM"/>
    </source>
</evidence>
<evidence type="ECO:0000256" key="1">
    <source>
        <dbReference type="SAM" id="MobiDB-lite"/>
    </source>
</evidence>
<feature type="region of interest" description="Disordered" evidence="1">
    <location>
        <begin position="56"/>
        <end position="121"/>
    </location>
</feature>
<sequence length="121" mass="13222">MRADRRPVGQPHTAVSAVSGDRLTIAVDRRRSRPALALLHHLGLWLAWLLRPHSVAGGSADRSPEDDRSMVRRARPAVKTQISHRDGTARPERGAATAAGRTLIRSPAATRTAKMCASHRR</sequence>
<evidence type="ECO:0000313" key="2">
    <source>
        <dbReference type="EMBL" id="GIH38255.1"/>
    </source>
</evidence>
<dbReference type="EMBL" id="BOOC01000003">
    <property type="protein sequence ID" value="GIH38255.1"/>
    <property type="molecule type" value="Genomic_DNA"/>
</dbReference>
<feature type="compositionally biased region" description="Basic and acidic residues" evidence="1">
    <location>
        <begin position="83"/>
        <end position="93"/>
    </location>
</feature>